<feature type="compositionally biased region" description="Low complexity" evidence="2">
    <location>
        <begin position="919"/>
        <end position="929"/>
    </location>
</feature>
<keyword evidence="1" id="KW-0175">Coiled coil</keyword>
<feature type="region of interest" description="Disordered" evidence="2">
    <location>
        <begin position="1"/>
        <end position="21"/>
    </location>
</feature>
<feature type="region of interest" description="Disordered" evidence="2">
    <location>
        <begin position="59"/>
        <end position="145"/>
    </location>
</feature>
<accession>W6MHU9</accession>
<feature type="region of interest" description="Disordered" evidence="2">
    <location>
        <begin position="716"/>
        <end position="773"/>
    </location>
</feature>
<feature type="compositionally biased region" description="Low complexity" evidence="2">
    <location>
        <begin position="798"/>
        <end position="807"/>
    </location>
</feature>
<gene>
    <name evidence="3" type="ORF">KUCA_T00001571001</name>
</gene>
<dbReference type="OrthoDB" id="4097106at2759"/>
<reference evidence="3" key="2">
    <citation type="submission" date="2014-02" db="EMBL/GenBank/DDBJ databases">
        <title>Complete DNA sequence of /Kuraishia capsulata/ illustrates novel genomic features among budding yeasts (/Saccharomycotina/).</title>
        <authorList>
            <person name="Morales L."/>
            <person name="Noel B."/>
            <person name="Porcel B."/>
            <person name="Marcet-Houben M."/>
            <person name="Hullo M-F."/>
            <person name="Sacerdot C."/>
            <person name="Tekaia F."/>
            <person name="Leh-Louis V."/>
            <person name="Despons L."/>
            <person name="Khanna V."/>
            <person name="Aury J-M."/>
            <person name="Barbe V."/>
            <person name="Couloux A."/>
            <person name="Labadie K."/>
            <person name="Pelletier E."/>
            <person name="Souciet J-L."/>
            <person name="Boekhout T."/>
            <person name="Gabaldon T."/>
            <person name="Wincker P."/>
            <person name="Dujon B."/>
        </authorList>
    </citation>
    <scope>NUCLEOTIDE SEQUENCE</scope>
    <source>
        <strain evidence="3">CBS 1993</strain>
    </source>
</reference>
<evidence type="ECO:0000256" key="2">
    <source>
        <dbReference type="SAM" id="MobiDB-lite"/>
    </source>
</evidence>
<feature type="region of interest" description="Disordered" evidence="2">
    <location>
        <begin position="790"/>
        <end position="814"/>
    </location>
</feature>
<feature type="region of interest" description="Disordered" evidence="2">
    <location>
        <begin position="1051"/>
        <end position="1079"/>
    </location>
</feature>
<protein>
    <submittedName>
        <fullName evidence="3">Uncharacterized protein</fullName>
    </submittedName>
</protein>
<evidence type="ECO:0000256" key="1">
    <source>
        <dbReference type="SAM" id="Coils"/>
    </source>
</evidence>
<dbReference type="RefSeq" id="XP_022457613.1">
    <property type="nucleotide sequence ID" value="XM_022603765.1"/>
</dbReference>
<feature type="region of interest" description="Disordered" evidence="2">
    <location>
        <begin position="629"/>
        <end position="676"/>
    </location>
</feature>
<feature type="compositionally biased region" description="Polar residues" evidence="2">
    <location>
        <begin position="314"/>
        <end position="329"/>
    </location>
</feature>
<feature type="compositionally biased region" description="Polar residues" evidence="2">
    <location>
        <begin position="724"/>
        <end position="735"/>
    </location>
</feature>
<dbReference type="GeneID" id="34519001"/>
<keyword evidence="4" id="KW-1185">Reference proteome</keyword>
<feature type="compositionally biased region" description="Polar residues" evidence="2">
    <location>
        <begin position="386"/>
        <end position="407"/>
    </location>
</feature>
<feature type="compositionally biased region" description="Polar residues" evidence="2">
    <location>
        <begin position="64"/>
        <end position="73"/>
    </location>
</feature>
<feature type="compositionally biased region" description="Polar residues" evidence="2">
    <location>
        <begin position="1062"/>
        <end position="1077"/>
    </location>
</feature>
<dbReference type="STRING" id="1382522.W6MHU9"/>
<feature type="compositionally biased region" description="Polar residues" evidence="2">
    <location>
        <begin position="937"/>
        <end position="946"/>
    </location>
</feature>
<feature type="region of interest" description="Disordered" evidence="2">
    <location>
        <begin position="492"/>
        <end position="556"/>
    </location>
</feature>
<organism evidence="3 4">
    <name type="scientific">Kuraishia capsulata CBS 1993</name>
    <dbReference type="NCBI Taxonomy" id="1382522"/>
    <lineage>
        <taxon>Eukaryota</taxon>
        <taxon>Fungi</taxon>
        <taxon>Dikarya</taxon>
        <taxon>Ascomycota</taxon>
        <taxon>Saccharomycotina</taxon>
        <taxon>Pichiomycetes</taxon>
        <taxon>Pichiales</taxon>
        <taxon>Pichiaceae</taxon>
        <taxon>Kuraishia</taxon>
    </lineage>
</organism>
<dbReference type="Proteomes" id="UP000019384">
    <property type="component" value="Unassembled WGS sequence"/>
</dbReference>
<name>W6MHU9_9ASCO</name>
<feature type="compositionally biased region" description="Low complexity" evidence="2">
    <location>
        <begin position="1361"/>
        <end position="1374"/>
    </location>
</feature>
<reference evidence="3" key="1">
    <citation type="submission" date="2013-12" db="EMBL/GenBank/DDBJ databases">
        <authorList>
            <person name="Genoscope - CEA"/>
        </authorList>
    </citation>
    <scope>NUCLEOTIDE SEQUENCE</scope>
    <source>
        <strain evidence="3">CBS 1993</strain>
    </source>
</reference>
<feature type="coiled-coil region" evidence="1">
    <location>
        <begin position="1193"/>
        <end position="1234"/>
    </location>
</feature>
<feature type="region of interest" description="Disordered" evidence="2">
    <location>
        <begin position="1337"/>
        <end position="1386"/>
    </location>
</feature>
<evidence type="ECO:0000313" key="3">
    <source>
        <dbReference type="EMBL" id="CDK25601.1"/>
    </source>
</evidence>
<dbReference type="HOGENOM" id="CLU_255261_0_0_1"/>
<evidence type="ECO:0000313" key="4">
    <source>
        <dbReference type="Proteomes" id="UP000019384"/>
    </source>
</evidence>
<feature type="region of interest" description="Disordered" evidence="2">
    <location>
        <begin position="298"/>
        <end position="440"/>
    </location>
</feature>
<feature type="compositionally biased region" description="Low complexity" evidence="2">
    <location>
        <begin position="103"/>
        <end position="112"/>
    </location>
</feature>
<dbReference type="EMBL" id="HG793126">
    <property type="protein sequence ID" value="CDK25601.1"/>
    <property type="molecule type" value="Genomic_DNA"/>
</dbReference>
<feature type="compositionally biased region" description="Polar residues" evidence="2">
    <location>
        <begin position="81"/>
        <end position="97"/>
    </location>
</feature>
<feature type="compositionally biased region" description="Polar residues" evidence="2">
    <location>
        <begin position="368"/>
        <end position="377"/>
    </location>
</feature>
<feature type="compositionally biased region" description="Polar residues" evidence="2">
    <location>
        <begin position="1"/>
        <end position="18"/>
    </location>
</feature>
<sequence length="1386" mass="152331">MEAAMSTTAGRGMPNSNGAPRISRAQAFENSAFIDVTKEVPIRPQPNQYYSPQIQQNGFYQQQNMSYDGSYGNQPHPYMNGNPSPQHMNSPRQSMNAMHSRRSSITSTTSSSMNRFFHGKLGKSSGGGGGDDEDEGETEAQPGVDVSFDDIQHLRDRGRYGMSNATFDTTPYIPTLSSKPKGPNGQMDNTQYRKQKTMQKKLALKGSTATAGPRANSLQSGPAYMGPGMNDRAMSLNSRPPMGFQQDPRTMSMGGTPPQWQQWQPQQQPYYGNGQAPMVQSPRMGMQPIPQARTMSFNGQQSPVMRGGPIPPQQLHQRGSWSNLQQQNMRGPMPPQVQRPSSPMNQYGRVHPQQQQHNQMIPIASPDPHNQQSPNSRHQIERKQQKQYSPDNSNPPMGSQSRTSMKSESSKEVSPLRSVYTHTQPEGIPDTKQKKKLNKYSFHMEEDIDEEIEKMEQAKGKEIEEHPAGQDQEIAAEVVTDAAARRAIKDNLDATTEAPVEAPVDIAVDARAHTSSSLKSSREVSETSVYSSPSKSLRDVESLKKISPQRSYGNRDSIVSAFTDVESPLRVAKQPLYQLSTGTANEVYVTAPEFLEQKEHGEENHMGLGVVSTETSAVAEKAPSIYSVTASGPLQSQRSLDSTQTLGNQDSAISDSTRGSHGSHSLPSANDTTVEDFSSANNSTMMEDAKSHTAIQGLEDNYVDDSSVIYKPERDVEGYEESADTTTPASESTLQFEKEEIPPPPTTNTYRSMLLSDQPPPPLQMQGRKPSFPPPTSAVMANRTEKLSTPNRFVPNFSQSSTSVSSQDYESPKIPQVVNRKNSAISLKGNSPILKSVNFFKKVSKKAKEMGSKEDMPSSGLRAEDFSSSSNFNVIGTEASGLDGSYSHSYNNYAQQPQQEQRTIVLPSGSIKSSEKDLPSVPSVLSPSVNDRHLPTVPSSETPSDNNEFDFGSPKKTIAHSASRTRRPRRSVDTKSVDIMNYKLEVDFAGEDASLFSRNSSLIPSDVNISAQNSYHKKLPSVVEDDSAANQQKQVTQPQRQIPVQKPVHTVSEPKEVAQDLSEPSPTIISSQTQSRGISADTPLNGLSVEQLGMLHSNMALMEELQAVSNALAESITRELNLDQKLKAVSAGGATIDEDSSKSEGALREKSLQISDLAKQLVEERKKRYIAEEFCLKWENGIKPSPLELSYQNSELTTKALEQEEKLAQAQQKVESLEAEYPELLDKVEKLTAENRELSTVTLPHLKNTVQVLESQGVTGESSDLAKENEFLKSQLDAHLRESGNVTMIEQQRDGLRDAMKSMKEQHEIELRLANEKVKNLEGRLAKLSSLNSNLSRRVGSGAEAGSPNLRIHTSFQNLRTTSTSSSSEKTQSTGLTVPLPVTFSS</sequence>
<feature type="region of interest" description="Disordered" evidence="2">
    <location>
        <begin position="911"/>
        <end position="972"/>
    </location>
</feature>
<proteinExistence type="predicted"/>